<keyword evidence="3" id="KW-0378">Hydrolase</keyword>
<evidence type="ECO:0000256" key="1">
    <source>
        <dbReference type="ARBA" id="ARBA00001947"/>
    </source>
</evidence>
<dbReference type="InterPro" id="IPR017150">
    <property type="entry name" value="Pept_M20_glutamate_carboxypep"/>
</dbReference>
<dbReference type="Proteomes" id="UP000256345">
    <property type="component" value="Unassembled WGS sequence"/>
</dbReference>
<dbReference type="Pfam" id="PF01546">
    <property type="entry name" value="Peptidase_M20"/>
    <property type="match status" value="1"/>
</dbReference>
<keyword evidence="6" id="KW-0645">Protease</keyword>
<dbReference type="GO" id="GO:0004180">
    <property type="term" value="F:carboxypeptidase activity"/>
    <property type="evidence" value="ECO:0007669"/>
    <property type="project" value="UniProtKB-KW"/>
</dbReference>
<dbReference type="InterPro" id="IPR036264">
    <property type="entry name" value="Bact_exopeptidase_dim_dom"/>
</dbReference>
<dbReference type="PANTHER" id="PTHR43808">
    <property type="entry name" value="ACETYLORNITHINE DEACETYLASE"/>
    <property type="match status" value="1"/>
</dbReference>
<dbReference type="CDD" id="cd03885">
    <property type="entry name" value="M20_CPDG2"/>
    <property type="match status" value="1"/>
</dbReference>
<dbReference type="SUPFAM" id="SSF55031">
    <property type="entry name" value="Bacterial exopeptidase dimerisation domain"/>
    <property type="match status" value="1"/>
</dbReference>
<evidence type="ECO:0000259" key="5">
    <source>
        <dbReference type="Pfam" id="PF07687"/>
    </source>
</evidence>
<comment type="cofactor">
    <cofactor evidence="1">
        <name>Zn(2+)</name>
        <dbReference type="ChEBI" id="CHEBI:29105"/>
    </cofactor>
</comment>
<evidence type="ECO:0000256" key="4">
    <source>
        <dbReference type="ARBA" id="ARBA00022833"/>
    </source>
</evidence>
<dbReference type="RefSeq" id="WP_047855103.1">
    <property type="nucleotide sequence ID" value="NZ_CP011509.1"/>
</dbReference>
<keyword evidence="7" id="KW-1185">Reference proteome</keyword>
<gene>
    <name evidence="6" type="ORF">ATI61_104365</name>
</gene>
<accession>A0ABX9K4Y4</accession>
<evidence type="ECO:0000313" key="7">
    <source>
        <dbReference type="Proteomes" id="UP000256345"/>
    </source>
</evidence>
<dbReference type="PANTHER" id="PTHR43808:SF9">
    <property type="entry name" value="BLL0789 PROTEIN"/>
    <property type="match status" value="1"/>
</dbReference>
<feature type="domain" description="Peptidase M20 dimerisation" evidence="5">
    <location>
        <begin position="185"/>
        <end position="284"/>
    </location>
</feature>
<protein>
    <submittedName>
        <fullName evidence="6">Glutamate carboxypeptidase</fullName>
    </submittedName>
</protein>
<name>A0ABX9K4Y4_9BACT</name>
<dbReference type="PIRSF" id="PIRSF037238">
    <property type="entry name" value="Carboxypeptidase_G2"/>
    <property type="match status" value="1"/>
</dbReference>
<dbReference type="InterPro" id="IPR002933">
    <property type="entry name" value="Peptidase_M20"/>
</dbReference>
<dbReference type="EMBL" id="QUMU01000004">
    <property type="protein sequence ID" value="REG33075.1"/>
    <property type="molecule type" value="Genomic_DNA"/>
</dbReference>
<dbReference type="InterPro" id="IPR011650">
    <property type="entry name" value="Peptidase_M20_dimer"/>
</dbReference>
<evidence type="ECO:0000313" key="6">
    <source>
        <dbReference type="EMBL" id="REG33075.1"/>
    </source>
</evidence>
<reference evidence="6 7" key="1">
    <citation type="submission" date="2018-08" db="EMBL/GenBank/DDBJ databases">
        <title>Genomic Encyclopedia of Archaeal and Bacterial Type Strains, Phase II (KMG-II): from individual species to whole genera.</title>
        <authorList>
            <person name="Goeker M."/>
        </authorList>
    </citation>
    <scope>NUCLEOTIDE SEQUENCE [LARGE SCALE GENOMIC DNA]</scope>
    <source>
        <strain evidence="6 7">DSM 2261</strain>
    </source>
</reference>
<organism evidence="6 7">
    <name type="scientific">Archangium gephyra</name>
    <dbReference type="NCBI Taxonomy" id="48"/>
    <lineage>
        <taxon>Bacteria</taxon>
        <taxon>Pseudomonadati</taxon>
        <taxon>Myxococcota</taxon>
        <taxon>Myxococcia</taxon>
        <taxon>Myxococcales</taxon>
        <taxon>Cystobacterineae</taxon>
        <taxon>Archangiaceae</taxon>
        <taxon>Archangium</taxon>
    </lineage>
</organism>
<keyword evidence="4" id="KW-0862">Zinc</keyword>
<dbReference type="InterPro" id="IPR050072">
    <property type="entry name" value="Peptidase_M20A"/>
</dbReference>
<comment type="caution">
    <text evidence="6">The sequence shown here is derived from an EMBL/GenBank/DDBJ whole genome shotgun (WGS) entry which is preliminary data.</text>
</comment>
<sequence length="387" mass="40310">MREMGEAAASWLVGRLGEMEEALAALVEVNSWTENAEGGRKVGALLREQFTLPGLVAEVFPSTRYADHLVFRSEGRAGLEPVALVGHLDTVFPPGKFEGYRKDGTLRRGPGVLDMKGGLVVIAWALKALAASGGLEKLPPLRLVVVSDEEVGSPEGGEVIRKAIAGAGACLVFESGRAADAIITRRKGTGMATAVAHGKAAHAGNAHQEGANALWALARFVDRVQQFTDYPRGLTVNVGKVTGGQGKNTVPDHAVAEVDLRFCTRADGEALVRRFHQAAEEAAASVPGTRIEVKGGVAREPLERTEASAALMAAYGVCAHASGLGHGEAPLVGGGSDASTSSSMGIPSIDGLGPRGKGFHTVDEFIEVDTLIPKAQALVRYLASRAG</sequence>
<evidence type="ECO:0000256" key="2">
    <source>
        <dbReference type="ARBA" id="ARBA00022723"/>
    </source>
</evidence>
<dbReference type="Gene3D" id="3.40.630.10">
    <property type="entry name" value="Zn peptidases"/>
    <property type="match status" value="1"/>
</dbReference>
<evidence type="ECO:0000256" key="3">
    <source>
        <dbReference type="ARBA" id="ARBA00022801"/>
    </source>
</evidence>
<dbReference type="PROSITE" id="PS00758">
    <property type="entry name" value="ARGE_DAPE_CPG2_1"/>
    <property type="match status" value="1"/>
</dbReference>
<keyword evidence="6" id="KW-0121">Carboxypeptidase</keyword>
<dbReference type="InterPro" id="IPR001261">
    <property type="entry name" value="ArgE/DapE_CS"/>
</dbReference>
<dbReference type="Gene3D" id="3.30.70.360">
    <property type="match status" value="1"/>
</dbReference>
<keyword evidence="2" id="KW-0479">Metal-binding</keyword>
<dbReference type="Pfam" id="PF07687">
    <property type="entry name" value="M20_dimer"/>
    <property type="match status" value="1"/>
</dbReference>
<dbReference type="SUPFAM" id="SSF53187">
    <property type="entry name" value="Zn-dependent exopeptidases"/>
    <property type="match status" value="1"/>
</dbReference>
<proteinExistence type="predicted"/>